<dbReference type="EMBL" id="CP080628">
    <property type="protein sequence ID" value="UYV20948.1"/>
    <property type="molecule type" value="Genomic_DNA"/>
</dbReference>
<geneLocation type="plasmid" evidence="1 2">
    <name>unnamed</name>
</geneLocation>
<proteinExistence type="predicted"/>
<organism evidence="1 2">
    <name type="scientific">Halomonas qaidamensis</name>
    <dbReference type="NCBI Taxonomy" id="2866211"/>
    <lineage>
        <taxon>Bacteria</taxon>
        <taxon>Pseudomonadati</taxon>
        <taxon>Pseudomonadota</taxon>
        <taxon>Gammaproteobacteria</taxon>
        <taxon>Oceanospirillales</taxon>
        <taxon>Halomonadaceae</taxon>
        <taxon>Halomonas</taxon>
    </lineage>
</organism>
<keyword evidence="1" id="KW-0614">Plasmid</keyword>
<dbReference type="Proteomes" id="UP001163082">
    <property type="component" value="Plasmid unnamed"/>
</dbReference>
<dbReference type="RefSeq" id="WP_264431640.1">
    <property type="nucleotide sequence ID" value="NZ_CP080628.1"/>
</dbReference>
<sequence>MARLTKAEKSWIKKLQAVIDECPSKRLAAYTIGDADITLYDESRQAQILAIQDANPDMEFGDAVEHDHAKLAKLRFHFQIHSVAG</sequence>
<evidence type="ECO:0000313" key="1">
    <source>
        <dbReference type="EMBL" id="UYV20948.1"/>
    </source>
</evidence>
<evidence type="ECO:0008006" key="3">
    <source>
        <dbReference type="Google" id="ProtNLM"/>
    </source>
</evidence>
<reference evidence="1" key="1">
    <citation type="journal article" date="2022" name="Antonie Van Leeuwenhoek">
        <title>Whole genome sequencing of the halophilic Halomonas qaidamensis XH36, a novel species strain with high ectoine production.</title>
        <authorList>
            <person name="Zhang T."/>
            <person name="Cui T."/>
            <person name="Cao Y."/>
            <person name="Li Y."/>
            <person name="Li F."/>
            <person name="Zhu D."/>
            <person name="Xing J."/>
        </authorList>
    </citation>
    <scope>NUCLEOTIDE SEQUENCE</scope>
    <source>
        <strain evidence="1">XH36</strain>
    </source>
</reference>
<accession>A0ABY6JUH6</accession>
<keyword evidence="2" id="KW-1185">Reference proteome</keyword>
<name>A0ABY6JUH6_9GAMM</name>
<evidence type="ECO:0000313" key="2">
    <source>
        <dbReference type="Proteomes" id="UP001163082"/>
    </source>
</evidence>
<gene>
    <name evidence="1" type="ORF">K1Y77_17160</name>
</gene>
<protein>
    <recommendedName>
        <fullName evidence="3">PH domain-containing protein</fullName>
    </recommendedName>
</protein>